<keyword evidence="5 6" id="KW-0472">Membrane</keyword>
<feature type="transmembrane region" description="Helical" evidence="6">
    <location>
        <begin position="87"/>
        <end position="109"/>
    </location>
</feature>
<keyword evidence="3 6" id="KW-0812">Transmembrane</keyword>
<dbReference type="Pfam" id="PF13440">
    <property type="entry name" value="Polysacc_synt_3"/>
    <property type="match status" value="1"/>
</dbReference>
<keyword evidence="8" id="KW-1185">Reference proteome</keyword>
<keyword evidence="4 6" id="KW-1133">Transmembrane helix</keyword>
<proteinExistence type="predicted"/>
<evidence type="ECO:0000256" key="5">
    <source>
        <dbReference type="ARBA" id="ARBA00023136"/>
    </source>
</evidence>
<feature type="transmembrane region" description="Helical" evidence="6">
    <location>
        <begin position="20"/>
        <end position="41"/>
    </location>
</feature>
<dbReference type="EMBL" id="FQYR01000007">
    <property type="protein sequence ID" value="SHK25518.1"/>
    <property type="molecule type" value="Genomic_DNA"/>
</dbReference>
<feature type="transmembrane region" description="Helical" evidence="6">
    <location>
        <begin position="367"/>
        <end position="388"/>
    </location>
</feature>
<evidence type="ECO:0000313" key="8">
    <source>
        <dbReference type="Proteomes" id="UP000184510"/>
    </source>
</evidence>
<keyword evidence="2" id="KW-1003">Cell membrane</keyword>
<feature type="transmembrane region" description="Helical" evidence="6">
    <location>
        <begin position="121"/>
        <end position="142"/>
    </location>
</feature>
<dbReference type="Proteomes" id="UP000184510">
    <property type="component" value="Unassembled WGS sequence"/>
</dbReference>
<feature type="transmembrane region" description="Helical" evidence="6">
    <location>
        <begin position="299"/>
        <end position="320"/>
    </location>
</feature>
<dbReference type="OrthoDB" id="109075at2"/>
<dbReference type="InterPro" id="IPR050833">
    <property type="entry name" value="Poly_Biosynth_Transport"/>
</dbReference>
<dbReference type="GO" id="GO:0005886">
    <property type="term" value="C:plasma membrane"/>
    <property type="evidence" value="ECO:0007669"/>
    <property type="project" value="UniProtKB-SubCell"/>
</dbReference>
<feature type="transmembrane region" description="Helical" evidence="6">
    <location>
        <begin position="394"/>
        <end position="415"/>
    </location>
</feature>
<feature type="transmembrane region" description="Helical" evidence="6">
    <location>
        <begin position="340"/>
        <end position="360"/>
    </location>
</feature>
<evidence type="ECO:0000256" key="3">
    <source>
        <dbReference type="ARBA" id="ARBA00022692"/>
    </source>
</evidence>
<dbReference type="InParanoid" id="A0A1M6QZJ0"/>
<organism evidence="7 8">
    <name type="scientific">Rubritalea squalenifaciens DSM 18772</name>
    <dbReference type="NCBI Taxonomy" id="1123071"/>
    <lineage>
        <taxon>Bacteria</taxon>
        <taxon>Pseudomonadati</taxon>
        <taxon>Verrucomicrobiota</taxon>
        <taxon>Verrucomicrobiia</taxon>
        <taxon>Verrucomicrobiales</taxon>
        <taxon>Rubritaleaceae</taxon>
        <taxon>Rubritalea</taxon>
    </lineage>
</organism>
<feature type="transmembrane region" description="Helical" evidence="6">
    <location>
        <begin position="47"/>
        <end position="66"/>
    </location>
</feature>
<gene>
    <name evidence="7" type="ORF">SAMN02745181_3504</name>
</gene>
<comment type="subcellular location">
    <subcellularLocation>
        <location evidence="1">Cell membrane</location>
        <topology evidence="1">Multi-pass membrane protein</topology>
    </subcellularLocation>
</comment>
<feature type="transmembrane region" description="Helical" evidence="6">
    <location>
        <begin position="163"/>
        <end position="181"/>
    </location>
</feature>
<accession>A0A1M6QZJ0</accession>
<evidence type="ECO:0000256" key="4">
    <source>
        <dbReference type="ARBA" id="ARBA00022989"/>
    </source>
</evidence>
<protein>
    <submittedName>
        <fullName evidence="7">Membrane protein involved in the export of O-antigen and teichoic acid</fullName>
    </submittedName>
</protein>
<sequence>MRQFLASLKRNQIIKSLMILMSGSALAELVGILCSPLLSRLYTPEEFGVMGSLMAIVGVLSMVCTLKYEMAIILENDNYKAYRLRQLCIILLIFVSFLLSCCIFFFPGFVGSCVSDQAYLYIKWVVPLVFLVGFTNVLSSVLNRERDYRAISISLIYRRVGQTVIQLIMGFCGAHALGLIIGNVTGGVIASIILFVASNKFFYKGSKGEDSVLSLAREYYKFPLYSTPQSALSAISTQLPVFGLGYYYGIEAVGAYWFAIRILQLPVAVFGQSLRQVFYKEASSYRDNYSKVFSIYKRFTVGLSLAVIAPVCLIFLYGKYLFLWFFGEEWLLAGQFTEWMALWIGGAFVNPPSMMLFTVYQEQKKLLIYDFVLGVARFVSLFLLPSLLESSVCVIAYYSLISLLFYFILVIYWWCKLKVLSNRVNVG</sequence>
<evidence type="ECO:0000256" key="6">
    <source>
        <dbReference type="SAM" id="Phobius"/>
    </source>
</evidence>
<name>A0A1M6QZJ0_9BACT</name>
<reference evidence="7 8" key="1">
    <citation type="submission" date="2016-11" db="EMBL/GenBank/DDBJ databases">
        <authorList>
            <person name="Jaros S."/>
            <person name="Januszkiewicz K."/>
            <person name="Wedrychowicz H."/>
        </authorList>
    </citation>
    <scope>NUCLEOTIDE SEQUENCE [LARGE SCALE GENOMIC DNA]</scope>
    <source>
        <strain evidence="7 8">DSM 18772</strain>
    </source>
</reference>
<dbReference type="STRING" id="1123071.SAMN02745181_3504"/>
<dbReference type="PANTHER" id="PTHR30250:SF28">
    <property type="entry name" value="POLYSACCHARIDE BIOSYNTHESIS PROTEIN"/>
    <property type="match status" value="1"/>
</dbReference>
<feature type="transmembrane region" description="Helical" evidence="6">
    <location>
        <begin position="224"/>
        <end position="249"/>
    </location>
</feature>
<evidence type="ECO:0000313" key="7">
    <source>
        <dbReference type="EMBL" id="SHK25518.1"/>
    </source>
</evidence>
<dbReference type="PANTHER" id="PTHR30250">
    <property type="entry name" value="PST FAMILY PREDICTED COLANIC ACID TRANSPORTER"/>
    <property type="match status" value="1"/>
</dbReference>
<evidence type="ECO:0000256" key="2">
    <source>
        <dbReference type="ARBA" id="ARBA00022475"/>
    </source>
</evidence>
<dbReference type="RefSeq" id="WP_143185058.1">
    <property type="nucleotide sequence ID" value="NZ_FQYR01000007.1"/>
</dbReference>
<evidence type="ECO:0000256" key="1">
    <source>
        <dbReference type="ARBA" id="ARBA00004651"/>
    </source>
</evidence>
<dbReference type="AlphaFoldDB" id="A0A1M6QZJ0"/>